<accession>A0ABU2DS25</accession>
<evidence type="ECO:0000313" key="6">
    <source>
        <dbReference type="Proteomes" id="UP001251870"/>
    </source>
</evidence>
<dbReference type="EMBL" id="JAVKGR010000006">
    <property type="protein sequence ID" value="MDR8019306.1"/>
    <property type="molecule type" value="Genomic_DNA"/>
</dbReference>
<sequence length="514" mass="53284">MRAAVVGSGPNGLTAACRLARAGWEVTVYEAASQPGGALRSGPLFSSETTALSDLGASVHPFGAASPAFTSLGLTEHGLDWAHPQIPLAHGLDGAPPALLHHEPDRTAQGLGDDGEVWRRLMAPLIGSGGSAERGRRLLGAAMTAPGHLLQEPREWLSAELLGALLRRGPAAGSPLSQLVRRFEHEPARALLAGMAAHSTAPLGLPGTAAFGLLFALAGHTSGWPVVRGGSQGLIDALVRVLQHHGGTVQTDRRIDDVAALRAGTGSDAGADAGADVVLCDVTPAQLLRIAGDEITPQFRSRLRGWKPGPGIVKLDLLLDGPIPWRYSEMSQAGTVHLGGGHGQIIASERAVSRGILPARPFVLLAQPAAADDTRADDGRTVCWAYAHVPAGLEGAGVVQAARMIEAEIAAQAPGLADRILERRIWSPAQLERWNPNLEGGSLSGGVPTPGQLLRRPASLLSPYRMGERLYLCSASTPPGGGAHGMCGWGAAGEVLGDIAGGRWSARSPFRAPE</sequence>
<dbReference type="Pfam" id="PF01593">
    <property type="entry name" value="Amino_oxidase"/>
    <property type="match status" value="1"/>
</dbReference>
<dbReference type="PROSITE" id="PS51257">
    <property type="entry name" value="PROKAR_LIPOPROTEIN"/>
    <property type="match status" value="1"/>
</dbReference>
<comment type="caution">
    <text evidence="5">The sequence shown here is derived from an EMBL/GenBank/DDBJ whole genome shotgun (WGS) entry which is preliminary data.</text>
</comment>
<evidence type="ECO:0000313" key="5">
    <source>
        <dbReference type="EMBL" id="MDR8019306.1"/>
    </source>
</evidence>
<evidence type="ECO:0000256" key="2">
    <source>
        <dbReference type="ARBA" id="ARBA00038825"/>
    </source>
</evidence>
<dbReference type="PRINTS" id="PR00419">
    <property type="entry name" value="ADXRDTASE"/>
</dbReference>
<reference evidence="5 6" key="1">
    <citation type="submission" date="2023-09" db="EMBL/GenBank/DDBJ databases">
        <title>Description of three actinobacteria isolated from air of manufacturing shop in a pharmaceutical factory.</title>
        <authorList>
            <person name="Zhang D.-F."/>
        </authorList>
    </citation>
    <scope>NUCLEOTIDE SEQUENCE [LARGE SCALE GENOMIC DNA]</scope>
    <source>
        <strain evidence="5 6">LY-0111</strain>
    </source>
</reference>
<dbReference type="SUPFAM" id="SSF51905">
    <property type="entry name" value="FAD/NAD(P)-binding domain"/>
    <property type="match status" value="1"/>
</dbReference>
<gene>
    <name evidence="5" type="ORF">RIL96_06970</name>
</gene>
<dbReference type="Gene3D" id="3.50.50.60">
    <property type="entry name" value="FAD/NAD(P)-binding domain"/>
    <property type="match status" value="2"/>
</dbReference>
<keyword evidence="6" id="KW-1185">Reference proteome</keyword>
<organism evidence="5 6">
    <name type="scientific">Nesterenkonia aerolata</name>
    <dbReference type="NCBI Taxonomy" id="3074079"/>
    <lineage>
        <taxon>Bacteria</taxon>
        <taxon>Bacillati</taxon>
        <taxon>Actinomycetota</taxon>
        <taxon>Actinomycetes</taxon>
        <taxon>Micrococcales</taxon>
        <taxon>Micrococcaceae</taxon>
        <taxon>Nesterenkonia</taxon>
    </lineage>
</organism>
<protein>
    <recommendedName>
        <fullName evidence="3">Pyridine nucleotide-disulfide oxidoreductase domain-containing protein 2</fullName>
    </recommendedName>
</protein>
<feature type="domain" description="Amine oxidase" evidence="4">
    <location>
        <begin position="12"/>
        <end position="338"/>
    </location>
</feature>
<dbReference type="PANTHER" id="PTHR10668">
    <property type="entry name" value="PHYTOENE DEHYDROGENASE"/>
    <property type="match status" value="1"/>
</dbReference>
<evidence type="ECO:0000256" key="3">
    <source>
        <dbReference type="ARBA" id="ARBA00040298"/>
    </source>
</evidence>
<comment type="subunit">
    <text evidence="2">Interacts with COX5B; this interaction may contribute to localize PYROXD2 to the inner face of the inner mitochondrial membrane.</text>
</comment>
<name>A0ABU2DS25_9MICC</name>
<dbReference type="InterPro" id="IPR036188">
    <property type="entry name" value="FAD/NAD-bd_sf"/>
</dbReference>
<comment type="function">
    <text evidence="1">Probable oxidoreductase that may play a role as regulator of mitochondrial function.</text>
</comment>
<dbReference type="Proteomes" id="UP001251870">
    <property type="component" value="Unassembled WGS sequence"/>
</dbReference>
<evidence type="ECO:0000256" key="1">
    <source>
        <dbReference type="ARBA" id="ARBA00037217"/>
    </source>
</evidence>
<dbReference type="PANTHER" id="PTHR10668:SF105">
    <property type="entry name" value="DEHYDROGENASE-RELATED"/>
    <property type="match status" value="1"/>
</dbReference>
<dbReference type="RefSeq" id="WP_310548293.1">
    <property type="nucleotide sequence ID" value="NZ_JAVKGR010000006.1"/>
</dbReference>
<proteinExistence type="predicted"/>
<evidence type="ECO:0000259" key="4">
    <source>
        <dbReference type="Pfam" id="PF01593"/>
    </source>
</evidence>
<dbReference type="InterPro" id="IPR002937">
    <property type="entry name" value="Amino_oxidase"/>
</dbReference>